<gene>
    <name evidence="3" type="primary">LOC100197481</name>
</gene>
<protein>
    <submittedName>
        <fullName evidence="3">Uncharacterized protein LOC100197481 isoform X2</fullName>
    </submittedName>
</protein>
<keyword evidence="1" id="KW-0812">Transmembrane</keyword>
<dbReference type="RefSeq" id="XP_065666891.1">
    <property type="nucleotide sequence ID" value="XM_065810819.1"/>
</dbReference>
<feature type="transmembrane region" description="Helical" evidence="1">
    <location>
        <begin position="15"/>
        <end position="34"/>
    </location>
</feature>
<organism evidence="2 3">
    <name type="scientific">Hydra vulgaris</name>
    <name type="common">Hydra</name>
    <name type="synonym">Hydra attenuata</name>
    <dbReference type="NCBI Taxonomy" id="6087"/>
    <lineage>
        <taxon>Eukaryota</taxon>
        <taxon>Metazoa</taxon>
        <taxon>Cnidaria</taxon>
        <taxon>Hydrozoa</taxon>
        <taxon>Hydroidolina</taxon>
        <taxon>Anthoathecata</taxon>
        <taxon>Aplanulata</taxon>
        <taxon>Hydridae</taxon>
        <taxon>Hydra</taxon>
    </lineage>
</organism>
<keyword evidence="1" id="KW-1133">Transmembrane helix</keyword>
<evidence type="ECO:0000313" key="3">
    <source>
        <dbReference type="RefSeq" id="XP_065666891.1"/>
    </source>
</evidence>
<accession>A0ABM4CY58</accession>
<keyword evidence="1" id="KW-0472">Membrane</keyword>
<proteinExistence type="predicted"/>
<reference evidence="3" key="1">
    <citation type="submission" date="2025-08" db="UniProtKB">
        <authorList>
            <consortium name="RefSeq"/>
        </authorList>
    </citation>
    <scope>IDENTIFICATION</scope>
</reference>
<feature type="transmembrane region" description="Helical" evidence="1">
    <location>
        <begin position="138"/>
        <end position="159"/>
    </location>
</feature>
<feature type="transmembrane region" description="Helical" evidence="1">
    <location>
        <begin position="114"/>
        <end position="132"/>
    </location>
</feature>
<evidence type="ECO:0000313" key="2">
    <source>
        <dbReference type="Proteomes" id="UP001652625"/>
    </source>
</evidence>
<feature type="transmembrane region" description="Helical" evidence="1">
    <location>
        <begin position="46"/>
        <end position="67"/>
    </location>
</feature>
<dbReference type="GeneID" id="100197481"/>
<evidence type="ECO:0000256" key="1">
    <source>
        <dbReference type="SAM" id="Phobius"/>
    </source>
</evidence>
<name>A0ABM4CY58_HYDVU</name>
<keyword evidence="2" id="KW-1185">Reference proteome</keyword>
<sequence>MSVVQKYMGYPPRRLAVLCIYSAASGTCFGKIYSNLKKHPGTETKIIKISLATGLFAGTCGLTFGLLKNVRPLSLFLTQNMYVTLVTVIFLNVRSVISNAEYHLPTQKDYKRMNDLSISTVSAGITGGLIGFVRTQGIVFFTTGAVMGSITGFFGHLLYDKVRALRIKYFLQQQYPDLLSKHRECEEWMLEQTMTNPDYTGPKKSEPYIVQWLNSLWGDYYKTKKSLDIDITT</sequence>
<dbReference type="Proteomes" id="UP001652625">
    <property type="component" value="Chromosome 11"/>
</dbReference>
<feature type="transmembrane region" description="Helical" evidence="1">
    <location>
        <begin position="73"/>
        <end position="93"/>
    </location>
</feature>